<accession>A0A952FLA6</accession>
<dbReference type="Gene3D" id="3.30.2010.10">
    <property type="entry name" value="Metalloproteases ('zincins'), catalytic domain"/>
    <property type="match status" value="1"/>
</dbReference>
<protein>
    <submittedName>
        <fullName evidence="8">M48 family metalloprotease</fullName>
    </submittedName>
</protein>
<feature type="domain" description="Peptidase M48" evidence="7">
    <location>
        <begin position="108"/>
        <end position="179"/>
    </location>
</feature>
<evidence type="ECO:0000256" key="1">
    <source>
        <dbReference type="ARBA" id="ARBA00022670"/>
    </source>
</evidence>
<proteinExistence type="inferred from homology"/>
<evidence type="ECO:0000313" key="9">
    <source>
        <dbReference type="Proteomes" id="UP000700706"/>
    </source>
</evidence>
<dbReference type="Pfam" id="PF01435">
    <property type="entry name" value="Peptidase_M48"/>
    <property type="match status" value="2"/>
</dbReference>
<dbReference type="Proteomes" id="UP000700706">
    <property type="component" value="Unassembled WGS sequence"/>
</dbReference>
<reference evidence="8" key="1">
    <citation type="submission" date="2020-06" db="EMBL/GenBank/DDBJ databases">
        <title>Stable isotope informed genome-resolved metagenomics uncovers potential trophic interactions in rhizosphere soil.</title>
        <authorList>
            <person name="Starr E.P."/>
            <person name="Shi S."/>
            <person name="Blazewicz S.J."/>
            <person name="Koch B.J."/>
            <person name="Probst A.J."/>
            <person name="Hungate B.A."/>
            <person name="Pett-Ridge J."/>
            <person name="Firestone M.K."/>
            <person name="Banfield J.F."/>
        </authorList>
    </citation>
    <scope>NUCLEOTIDE SEQUENCE</scope>
    <source>
        <strain evidence="8">YM_69_17</strain>
    </source>
</reference>
<evidence type="ECO:0000259" key="7">
    <source>
        <dbReference type="Pfam" id="PF01435"/>
    </source>
</evidence>
<dbReference type="PANTHER" id="PTHR22726:SF1">
    <property type="entry name" value="METALLOENDOPEPTIDASE OMA1, MITOCHONDRIAL"/>
    <property type="match status" value="1"/>
</dbReference>
<name>A0A952FLA6_9PROT</name>
<keyword evidence="1 6" id="KW-0645">Protease</keyword>
<evidence type="ECO:0000313" key="8">
    <source>
        <dbReference type="EMBL" id="MBW8726446.1"/>
    </source>
</evidence>
<sequence>MDEDEALDAFGGIFRAPVLRDRVAAIGQRIVDAEAGGALRVSVELLDSERVNAAAGADGRILVTRGLLALARSEAELAFVLAHEVGHVVAGHARQRAERPAGTTGEAGFDRAQELEADRIGLSGLARAGYDPAAAVAFLARLDAWHRLDAALVGRPELALAATNGADHPEMAERIAAARIQAAALPRGETGEAAWLDAIDGLPWGERPGQIAFRGRSVIDPVAQFRWEAPPGVVLSRRRKSVLGSGPDGSVIVFDHGAGALPARPALDQWGEAIGGVREIEAGILGGLRAAWGLARPSDGWEAVLAVIETAPDRRERFLVLTRSGSPVAAAMRRAIGSVRRIDAAEAAAVRPRRLAMVPMQRRDTVAGLVGRMRVEAAEAWFRLLNDVPGDALPASGARVKLIVE</sequence>
<gene>
    <name evidence="8" type="ORF">JF625_14985</name>
</gene>
<organism evidence="8 9">
    <name type="scientific">Inquilinus limosus</name>
    <dbReference type="NCBI Taxonomy" id="171674"/>
    <lineage>
        <taxon>Bacteria</taxon>
        <taxon>Pseudomonadati</taxon>
        <taxon>Pseudomonadota</taxon>
        <taxon>Alphaproteobacteria</taxon>
        <taxon>Rhodospirillales</taxon>
        <taxon>Rhodospirillaceae</taxon>
        <taxon>Inquilinus</taxon>
    </lineage>
</organism>
<dbReference type="GO" id="GO:0046872">
    <property type="term" value="F:metal ion binding"/>
    <property type="evidence" value="ECO:0007669"/>
    <property type="project" value="UniProtKB-KW"/>
</dbReference>
<keyword evidence="2" id="KW-0479">Metal-binding</keyword>
<comment type="caution">
    <text evidence="8">The sequence shown here is derived from an EMBL/GenBank/DDBJ whole genome shotgun (WGS) entry which is preliminary data.</text>
</comment>
<feature type="domain" description="Peptidase M48" evidence="7">
    <location>
        <begin position="22"/>
        <end position="98"/>
    </location>
</feature>
<dbReference type="GO" id="GO:0051603">
    <property type="term" value="P:proteolysis involved in protein catabolic process"/>
    <property type="evidence" value="ECO:0007669"/>
    <property type="project" value="TreeGrafter"/>
</dbReference>
<evidence type="ECO:0000256" key="3">
    <source>
        <dbReference type="ARBA" id="ARBA00022801"/>
    </source>
</evidence>
<keyword evidence="5 6" id="KW-0482">Metalloprotease</keyword>
<evidence type="ECO:0000256" key="5">
    <source>
        <dbReference type="ARBA" id="ARBA00023049"/>
    </source>
</evidence>
<dbReference type="AlphaFoldDB" id="A0A952FLA6"/>
<dbReference type="InterPro" id="IPR051156">
    <property type="entry name" value="Mito/Outer_Membr_Metalloprot"/>
</dbReference>
<dbReference type="GO" id="GO:0004222">
    <property type="term" value="F:metalloendopeptidase activity"/>
    <property type="evidence" value="ECO:0007669"/>
    <property type="project" value="InterPro"/>
</dbReference>
<dbReference type="EMBL" id="JAEKLZ010000216">
    <property type="protein sequence ID" value="MBW8726446.1"/>
    <property type="molecule type" value="Genomic_DNA"/>
</dbReference>
<evidence type="ECO:0000256" key="2">
    <source>
        <dbReference type="ARBA" id="ARBA00022723"/>
    </source>
</evidence>
<dbReference type="CDD" id="cd07324">
    <property type="entry name" value="M48C_Oma1-like"/>
    <property type="match status" value="1"/>
</dbReference>
<comment type="similarity">
    <text evidence="6">Belongs to the peptidase M48 family.</text>
</comment>
<dbReference type="PANTHER" id="PTHR22726">
    <property type="entry name" value="METALLOENDOPEPTIDASE OMA1"/>
    <property type="match status" value="1"/>
</dbReference>
<dbReference type="InterPro" id="IPR001915">
    <property type="entry name" value="Peptidase_M48"/>
</dbReference>
<evidence type="ECO:0000256" key="6">
    <source>
        <dbReference type="RuleBase" id="RU003983"/>
    </source>
</evidence>
<comment type="cofactor">
    <cofactor evidence="6">
        <name>Zn(2+)</name>
        <dbReference type="ChEBI" id="CHEBI:29105"/>
    </cofactor>
    <text evidence="6">Binds 1 zinc ion per subunit.</text>
</comment>
<keyword evidence="3 6" id="KW-0378">Hydrolase</keyword>
<dbReference type="GO" id="GO:0016020">
    <property type="term" value="C:membrane"/>
    <property type="evidence" value="ECO:0007669"/>
    <property type="project" value="TreeGrafter"/>
</dbReference>
<keyword evidence="4 6" id="KW-0862">Zinc</keyword>
<evidence type="ECO:0000256" key="4">
    <source>
        <dbReference type="ARBA" id="ARBA00022833"/>
    </source>
</evidence>